<dbReference type="CDD" id="cd18873">
    <property type="entry name" value="NUDIX_NadM_like"/>
    <property type="match status" value="1"/>
</dbReference>
<accession>A0ABZ1C5Y3</accession>
<sequence>MSFTYQYAHPAVTVDAVVFGFDESDLKVLLVQRAGEPHRGSWALPGGFVEMTEDLETAARRELAEETGLSRLFLEQLYTFGAPERDPRERVISVAYYALVKLMDHAVRAASDAKEVAWFPVADLPDLAFDHEEIVNMALKRLKGKIRYEPIGFELLPEKFPLSELQRLYETVLEQPLDKRNFRKKIQGMGLLQDTHEIQQDVAHRAARLYRFDQAAYQALRKRGFNFEL</sequence>
<dbReference type="PROSITE" id="PS51462">
    <property type="entry name" value="NUDIX"/>
    <property type="match status" value="1"/>
</dbReference>
<comment type="similarity">
    <text evidence="2">Belongs to the Nudix hydrolase family.</text>
</comment>
<dbReference type="Proteomes" id="UP000738431">
    <property type="component" value="Chromosome"/>
</dbReference>
<dbReference type="PRINTS" id="PR00502">
    <property type="entry name" value="NUDIXFAMILY"/>
</dbReference>
<reference evidence="4 5" key="1">
    <citation type="submission" date="2021-08" db="EMBL/GenBank/DDBJ databases">
        <authorList>
            <person name="Zhang D."/>
            <person name="Zhang A."/>
            <person name="Wang L."/>
        </authorList>
    </citation>
    <scope>NUCLEOTIDE SEQUENCE [LARGE SCALE GENOMIC DNA]</scope>
    <source>
        <strain evidence="4 5">WL0086</strain>
    </source>
</reference>
<evidence type="ECO:0000313" key="4">
    <source>
        <dbReference type="EMBL" id="WRQ85710.1"/>
    </source>
</evidence>
<dbReference type="SUPFAM" id="SSF55811">
    <property type="entry name" value="Nudix"/>
    <property type="match status" value="1"/>
</dbReference>
<feature type="domain" description="Nudix hydrolase" evidence="3">
    <location>
        <begin position="7"/>
        <end position="143"/>
    </location>
</feature>
<dbReference type="Gene3D" id="3.90.79.10">
    <property type="entry name" value="Nucleoside Triphosphate Pyrophosphohydrolase"/>
    <property type="match status" value="1"/>
</dbReference>
<name>A0ABZ1C5Y3_9BACT</name>
<proteinExistence type="inferred from homology"/>
<dbReference type="EMBL" id="CP139781">
    <property type="protein sequence ID" value="WRQ85710.1"/>
    <property type="molecule type" value="Genomic_DNA"/>
</dbReference>
<dbReference type="InterPro" id="IPR015797">
    <property type="entry name" value="NUDIX_hydrolase-like_dom_sf"/>
</dbReference>
<evidence type="ECO:0000256" key="1">
    <source>
        <dbReference type="ARBA" id="ARBA00022801"/>
    </source>
</evidence>
<keyword evidence="1 2" id="KW-0378">Hydrolase</keyword>
<reference evidence="4 5" key="2">
    <citation type="submission" date="2023-12" db="EMBL/GenBank/DDBJ databases">
        <title>Description of an unclassified Opitutus bacterium of Verrucomicrobiota.</title>
        <authorList>
            <person name="Zhang D.-F."/>
        </authorList>
    </citation>
    <scope>NUCLEOTIDE SEQUENCE [LARGE SCALE GENOMIC DNA]</scope>
    <source>
        <strain evidence="4 5">WL0086</strain>
    </source>
</reference>
<organism evidence="4 5">
    <name type="scientific">Actomonas aquatica</name>
    <dbReference type="NCBI Taxonomy" id="2866162"/>
    <lineage>
        <taxon>Bacteria</taxon>
        <taxon>Pseudomonadati</taxon>
        <taxon>Verrucomicrobiota</taxon>
        <taxon>Opitutia</taxon>
        <taxon>Opitutales</taxon>
        <taxon>Opitutaceae</taxon>
        <taxon>Actomonas</taxon>
    </lineage>
</organism>
<evidence type="ECO:0000313" key="5">
    <source>
        <dbReference type="Proteomes" id="UP000738431"/>
    </source>
</evidence>
<dbReference type="PROSITE" id="PS00893">
    <property type="entry name" value="NUDIX_BOX"/>
    <property type="match status" value="1"/>
</dbReference>
<protein>
    <submittedName>
        <fullName evidence="4">NUDIX domain-containing protein</fullName>
    </submittedName>
</protein>
<dbReference type="InterPro" id="IPR020476">
    <property type="entry name" value="Nudix_hydrolase"/>
</dbReference>
<dbReference type="RefSeq" id="WP_221032750.1">
    <property type="nucleotide sequence ID" value="NZ_CP139781.1"/>
</dbReference>
<dbReference type="InterPro" id="IPR020084">
    <property type="entry name" value="NUDIX_hydrolase_CS"/>
</dbReference>
<keyword evidence="5" id="KW-1185">Reference proteome</keyword>
<dbReference type="InterPro" id="IPR054105">
    <property type="entry name" value="WHD_NrtR"/>
</dbReference>
<dbReference type="Pfam" id="PF21906">
    <property type="entry name" value="WHD_NrtR"/>
    <property type="match status" value="1"/>
</dbReference>
<dbReference type="PANTHER" id="PTHR43736">
    <property type="entry name" value="ADP-RIBOSE PYROPHOSPHATASE"/>
    <property type="match status" value="1"/>
</dbReference>
<dbReference type="Gene3D" id="1.10.10.10">
    <property type="entry name" value="Winged helix-like DNA-binding domain superfamily/Winged helix DNA-binding domain"/>
    <property type="match status" value="1"/>
</dbReference>
<dbReference type="InterPro" id="IPR036388">
    <property type="entry name" value="WH-like_DNA-bd_sf"/>
</dbReference>
<evidence type="ECO:0000259" key="3">
    <source>
        <dbReference type="PROSITE" id="PS51462"/>
    </source>
</evidence>
<gene>
    <name evidence="4" type="ORF">K1X11_012930</name>
</gene>
<dbReference type="Pfam" id="PF00293">
    <property type="entry name" value="NUDIX"/>
    <property type="match status" value="1"/>
</dbReference>
<evidence type="ECO:0000256" key="2">
    <source>
        <dbReference type="RuleBase" id="RU003476"/>
    </source>
</evidence>
<dbReference type="InterPro" id="IPR000086">
    <property type="entry name" value="NUDIX_hydrolase_dom"/>
</dbReference>
<dbReference type="SUPFAM" id="SSF46785">
    <property type="entry name" value="Winged helix' DNA-binding domain"/>
    <property type="match status" value="1"/>
</dbReference>
<dbReference type="PANTHER" id="PTHR43736:SF4">
    <property type="entry name" value="SLR1690 PROTEIN"/>
    <property type="match status" value="1"/>
</dbReference>
<dbReference type="InterPro" id="IPR036390">
    <property type="entry name" value="WH_DNA-bd_sf"/>
</dbReference>